<dbReference type="HOGENOM" id="CLU_1474113_0_0_5"/>
<protein>
    <submittedName>
        <fullName evidence="1">Uncharacterized protein</fullName>
    </submittedName>
</protein>
<sequence>MCAAEDHRRRPAGRVLDVSQKRVDSLGHPVGGCDLGLRVHVVSHRHSFRGYRPVAVRASLRSSCSISLFSAWKLSGSRCDGASLRTRDARSESCAPRLASAATSRRPLSEGQRLFCPGTGIGVCRSPEGGTPYSLPLGREGVARGRCGGDAAEARGRCGGVADPILGDAGEMRGRCGITRPPE</sequence>
<dbReference type="AlphaFoldDB" id="A4WNS5"/>
<dbReference type="KEGG" id="rsq:Rsph17025_0128"/>
<gene>
    <name evidence="1" type="ordered locus">Rsph17025_0128</name>
</gene>
<dbReference type="EMBL" id="CP000661">
    <property type="protein sequence ID" value="ABP69039.1"/>
    <property type="molecule type" value="Genomic_DNA"/>
</dbReference>
<proteinExistence type="predicted"/>
<reference evidence="1" key="1">
    <citation type="submission" date="2007-04" db="EMBL/GenBank/DDBJ databases">
        <title>Complete sequence of chromosome of Rhodobacter sphaeroides ATCC 17025.</title>
        <authorList>
            <consortium name="US DOE Joint Genome Institute"/>
            <person name="Copeland A."/>
            <person name="Lucas S."/>
            <person name="Lapidus A."/>
            <person name="Barry K."/>
            <person name="Detter J.C."/>
            <person name="Glavina del Rio T."/>
            <person name="Hammon N."/>
            <person name="Israni S."/>
            <person name="Dalin E."/>
            <person name="Tice H."/>
            <person name="Pitluck S."/>
            <person name="Chertkov O."/>
            <person name="Brettin T."/>
            <person name="Bruce D."/>
            <person name="Han C."/>
            <person name="Schmutz J."/>
            <person name="Larimer F."/>
            <person name="Land M."/>
            <person name="Hauser L."/>
            <person name="Kyrpides N."/>
            <person name="Kim E."/>
            <person name="Richardson P."/>
            <person name="Mackenzie C."/>
            <person name="Choudhary M."/>
            <person name="Donohue T.J."/>
            <person name="Kaplan S."/>
        </authorList>
    </citation>
    <scope>NUCLEOTIDE SEQUENCE [LARGE SCALE GENOMIC DNA]</scope>
    <source>
        <strain evidence="1">ATCC 17025</strain>
    </source>
</reference>
<accession>A4WNS5</accession>
<evidence type="ECO:0000313" key="1">
    <source>
        <dbReference type="EMBL" id="ABP69039.1"/>
    </source>
</evidence>
<name>A4WNS5_CERS5</name>
<organism evidence="1">
    <name type="scientific">Cereibacter sphaeroides (strain ATCC 17025 / ATH 2.4.3)</name>
    <name type="common">Rhodobacter sphaeroides</name>
    <dbReference type="NCBI Taxonomy" id="349102"/>
    <lineage>
        <taxon>Bacteria</taxon>
        <taxon>Pseudomonadati</taxon>
        <taxon>Pseudomonadota</taxon>
        <taxon>Alphaproteobacteria</taxon>
        <taxon>Rhodobacterales</taxon>
        <taxon>Paracoccaceae</taxon>
        <taxon>Cereibacter</taxon>
    </lineage>
</organism>